<name>A0A0L7L6Z7_OPEBR</name>
<keyword evidence="2" id="KW-0808">Transferase</keyword>
<sequence length="310" mass="35986">MVTAYYVENKQQLLSSWCCPSCVSVNNPARNDETPVKKLNQSPNDTGMSVDEYVQEQVGTPNPTYTNKVSPSPNRNTEVITLDNLRQLLDTKLEEKLENHKCSIITEIRAAFKSEISKAVENLKQEITQNTDTLHREQINIKEDISNLDDKIEKLETENSKLKIELQKLHKYDDKIIETKEDNCKKIVIYGLDEYNNENESEQEKQLLYMFSDVMCTDLTGYIEEINRMGKYGRRRPILLELISKRMTKYIWNNARRFRSTGVYVTEFLAGQALEDKRKSQQKRHSMMRCDGYASTSSQIPTVAICQCRK</sequence>
<comment type="caution">
    <text evidence="2">The sequence shown here is derived from an EMBL/GenBank/DDBJ whole genome shotgun (WGS) entry which is preliminary data.</text>
</comment>
<keyword evidence="2" id="KW-0548">Nucleotidyltransferase</keyword>
<dbReference type="GO" id="GO:0004519">
    <property type="term" value="F:endonuclease activity"/>
    <property type="evidence" value="ECO:0007669"/>
    <property type="project" value="UniProtKB-KW"/>
</dbReference>
<dbReference type="EMBL" id="JTDY01002516">
    <property type="protein sequence ID" value="KOB71248.1"/>
    <property type="molecule type" value="Genomic_DNA"/>
</dbReference>
<gene>
    <name evidence="2" type="ORF">OBRU01_14050</name>
</gene>
<protein>
    <submittedName>
        <fullName evidence="2">Putative endonuclease-reverse transcriptase</fullName>
    </submittedName>
</protein>
<keyword evidence="3" id="KW-1185">Reference proteome</keyword>
<dbReference type="Proteomes" id="UP000037510">
    <property type="component" value="Unassembled WGS sequence"/>
</dbReference>
<keyword evidence="1" id="KW-0175">Coiled coil</keyword>
<proteinExistence type="predicted"/>
<evidence type="ECO:0000313" key="2">
    <source>
        <dbReference type="EMBL" id="KOB71248.1"/>
    </source>
</evidence>
<dbReference type="GO" id="GO:0003964">
    <property type="term" value="F:RNA-directed DNA polymerase activity"/>
    <property type="evidence" value="ECO:0007669"/>
    <property type="project" value="UniProtKB-KW"/>
</dbReference>
<keyword evidence="2" id="KW-0255">Endonuclease</keyword>
<dbReference type="AlphaFoldDB" id="A0A0L7L6Z7"/>
<keyword evidence="2" id="KW-0540">Nuclease</keyword>
<organism evidence="2 3">
    <name type="scientific">Operophtera brumata</name>
    <name type="common">Winter moth</name>
    <name type="synonym">Phalaena brumata</name>
    <dbReference type="NCBI Taxonomy" id="104452"/>
    <lineage>
        <taxon>Eukaryota</taxon>
        <taxon>Metazoa</taxon>
        <taxon>Ecdysozoa</taxon>
        <taxon>Arthropoda</taxon>
        <taxon>Hexapoda</taxon>
        <taxon>Insecta</taxon>
        <taxon>Pterygota</taxon>
        <taxon>Neoptera</taxon>
        <taxon>Endopterygota</taxon>
        <taxon>Lepidoptera</taxon>
        <taxon>Glossata</taxon>
        <taxon>Ditrysia</taxon>
        <taxon>Geometroidea</taxon>
        <taxon>Geometridae</taxon>
        <taxon>Larentiinae</taxon>
        <taxon>Operophtera</taxon>
    </lineage>
</organism>
<keyword evidence="2" id="KW-0695">RNA-directed DNA polymerase</keyword>
<reference evidence="2 3" key="1">
    <citation type="journal article" date="2015" name="Genome Biol. Evol.">
        <title>The genome of winter moth (Operophtera brumata) provides a genomic perspective on sexual dimorphism and phenology.</title>
        <authorList>
            <person name="Derks M.F."/>
            <person name="Smit S."/>
            <person name="Salis L."/>
            <person name="Schijlen E."/>
            <person name="Bossers A."/>
            <person name="Mateman C."/>
            <person name="Pijl A.S."/>
            <person name="de Ridder D."/>
            <person name="Groenen M.A."/>
            <person name="Visser M.E."/>
            <person name="Megens H.J."/>
        </authorList>
    </citation>
    <scope>NUCLEOTIDE SEQUENCE [LARGE SCALE GENOMIC DNA]</scope>
    <source>
        <strain evidence="2">WM2013NL</strain>
        <tissue evidence="2">Head and thorax</tissue>
    </source>
</reference>
<accession>A0A0L7L6Z7</accession>
<feature type="coiled-coil region" evidence="1">
    <location>
        <begin position="120"/>
        <end position="172"/>
    </location>
</feature>
<evidence type="ECO:0000256" key="1">
    <source>
        <dbReference type="SAM" id="Coils"/>
    </source>
</evidence>
<evidence type="ECO:0000313" key="3">
    <source>
        <dbReference type="Proteomes" id="UP000037510"/>
    </source>
</evidence>
<keyword evidence="2" id="KW-0378">Hydrolase</keyword>